<evidence type="ECO:0000256" key="2">
    <source>
        <dbReference type="ARBA" id="ARBA00023054"/>
    </source>
</evidence>
<dbReference type="PROSITE" id="PS51842">
    <property type="entry name" value="IF_ROD_2"/>
    <property type="match status" value="1"/>
</dbReference>
<dbReference type="GeneTree" id="ENSGT00950000182969"/>
<name>A0A3B3VFQ6_9TELE</name>
<accession>A0A3B3VFQ6</accession>
<evidence type="ECO:0000256" key="3">
    <source>
        <dbReference type="SAM" id="Coils"/>
    </source>
</evidence>
<evidence type="ECO:0000256" key="1">
    <source>
        <dbReference type="ARBA" id="ARBA00022754"/>
    </source>
</evidence>
<dbReference type="Gene3D" id="1.20.5.1160">
    <property type="entry name" value="Vasodilator-stimulated phosphoprotein"/>
    <property type="match status" value="1"/>
</dbReference>
<dbReference type="InterPro" id="IPR002957">
    <property type="entry name" value="Keratin_I"/>
</dbReference>
<dbReference type="PANTHER" id="PTHR23239">
    <property type="entry name" value="INTERMEDIATE FILAMENT"/>
    <property type="match status" value="1"/>
</dbReference>
<reference evidence="5" key="2">
    <citation type="submission" date="2025-09" db="UniProtKB">
        <authorList>
            <consortium name="Ensembl"/>
        </authorList>
    </citation>
    <scope>IDENTIFICATION</scope>
</reference>
<dbReference type="GO" id="GO:0005882">
    <property type="term" value="C:intermediate filament"/>
    <property type="evidence" value="ECO:0007669"/>
    <property type="project" value="UniProtKB-KW"/>
</dbReference>
<proteinExistence type="predicted"/>
<feature type="coiled-coil region" evidence="3">
    <location>
        <begin position="82"/>
        <end position="116"/>
    </location>
</feature>
<dbReference type="InterPro" id="IPR039008">
    <property type="entry name" value="IF_rod_dom"/>
</dbReference>
<dbReference type="PRINTS" id="PR01248">
    <property type="entry name" value="TYPE1KERATIN"/>
</dbReference>
<dbReference type="SUPFAM" id="SSF64593">
    <property type="entry name" value="Intermediate filament protein, coiled coil region"/>
    <property type="match status" value="2"/>
</dbReference>
<dbReference type="FunFam" id="1.20.5.500:FF:000001">
    <property type="entry name" value="Type II keratin 23"/>
    <property type="match status" value="1"/>
</dbReference>
<dbReference type="Gene3D" id="1.20.5.170">
    <property type="match status" value="1"/>
</dbReference>
<dbReference type="AlphaFoldDB" id="A0A3B3VFQ6"/>
<evidence type="ECO:0000313" key="5">
    <source>
        <dbReference type="Ensembl" id="ENSPLAP00000023649.1"/>
    </source>
</evidence>
<dbReference type="PANTHER" id="PTHR23239:SF367">
    <property type="entry name" value="KERATIN 15-RELATED"/>
    <property type="match status" value="1"/>
</dbReference>
<dbReference type="FunFam" id="1.20.5.170:FF:000002">
    <property type="entry name" value="Type I keratin KA11"/>
    <property type="match status" value="1"/>
</dbReference>
<dbReference type="Ensembl" id="ENSPLAT00000005389.1">
    <property type="protein sequence ID" value="ENSPLAP00000023649.1"/>
    <property type="gene ID" value="ENSPLAG00000010239.1"/>
</dbReference>
<feature type="coiled-coil region" evidence="3">
    <location>
        <begin position="322"/>
        <end position="363"/>
    </location>
</feature>
<dbReference type="Proteomes" id="UP000261500">
    <property type="component" value="Unplaced"/>
</dbReference>
<feature type="domain" description="IF rod" evidence="4">
    <location>
        <begin position="78"/>
        <end position="378"/>
    </location>
</feature>
<dbReference type="Gene3D" id="1.20.5.500">
    <property type="entry name" value="Single helix bin"/>
    <property type="match status" value="1"/>
</dbReference>
<sequence length="440" mass="48421">MSSGYSGRNFGGSLGGARVQRQYASSVYGGAGGSGAKISISSGGFGGGGYGMGGGSGFGGGAGFGAGGGMDVNVGANEKATMQNLNDRLASYLEKVRKLESANAELELKIRQYLDNKVGPALRDYSAYEATIADLQGKLLLHPNAKLAADDFRTKYENELSMRTSVEADIAELKRVLDQLTLARSDLEMQIESLREELVFLKKNHLEEMEALRNQMSGQINVEVDAKPQVDLTKIMAEIREQYEGVAAKNQRELQSWFNSKTEMLDKEMVESTETLQTSKTEISELRRTLQGLEIELQSQYSMKAGLEGTLAETESRYSMKLQGLQMQVTSLENQLTQLRADMERQSQEYKMLLDVKTRLEMEIAEYRRLLDGEGSTGSSTMKKVIVVTEEIKDGKVTRRKHEELQLKDATPSGSELLPSYDTNAIKASITLSCLRLCNS</sequence>
<reference evidence="5" key="1">
    <citation type="submission" date="2025-08" db="UniProtKB">
        <authorList>
            <consortium name="Ensembl"/>
        </authorList>
    </citation>
    <scope>IDENTIFICATION</scope>
</reference>
<dbReference type="SMART" id="SM01391">
    <property type="entry name" value="Filament"/>
    <property type="match status" value="1"/>
</dbReference>
<feature type="coiled-coil region" evidence="3">
    <location>
        <begin position="163"/>
        <end position="215"/>
    </location>
</feature>
<evidence type="ECO:0000313" key="6">
    <source>
        <dbReference type="Proteomes" id="UP000261500"/>
    </source>
</evidence>
<keyword evidence="2 3" id="KW-0175">Coiled coil</keyword>
<dbReference type="STRING" id="48699.ENSPLAP00000023649"/>
<keyword evidence="6" id="KW-1185">Reference proteome</keyword>
<dbReference type="GO" id="GO:0005198">
    <property type="term" value="F:structural molecule activity"/>
    <property type="evidence" value="ECO:0007669"/>
    <property type="project" value="InterPro"/>
</dbReference>
<dbReference type="Pfam" id="PF00038">
    <property type="entry name" value="Filament"/>
    <property type="match status" value="1"/>
</dbReference>
<protein>
    <submittedName>
        <fullName evidence="5">Keratin 15</fullName>
    </submittedName>
</protein>
<organism evidence="5 6">
    <name type="scientific">Poecilia latipinna</name>
    <name type="common">sailfin molly</name>
    <dbReference type="NCBI Taxonomy" id="48699"/>
    <lineage>
        <taxon>Eukaryota</taxon>
        <taxon>Metazoa</taxon>
        <taxon>Chordata</taxon>
        <taxon>Craniata</taxon>
        <taxon>Vertebrata</taxon>
        <taxon>Euteleostomi</taxon>
        <taxon>Actinopterygii</taxon>
        <taxon>Neopterygii</taxon>
        <taxon>Teleostei</taxon>
        <taxon>Neoteleostei</taxon>
        <taxon>Acanthomorphata</taxon>
        <taxon>Ovalentaria</taxon>
        <taxon>Atherinomorphae</taxon>
        <taxon>Cyprinodontiformes</taxon>
        <taxon>Poeciliidae</taxon>
        <taxon>Poeciliinae</taxon>
        <taxon>Poecilia</taxon>
    </lineage>
</organism>
<keyword evidence="1" id="KW-0403">Intermediate filament</keyword>
<evidence type="ECO:0000259" key="4">
    <source>
        <dbReference type="PROSITE" id="PS51842"/>
    </source>
</evidence>